<comment type="caution">
    <text evidence="2">The sequence shown here is derived from an EMBL/GenBank/DDBJ whole genome shotgun (WGS) entry which is preliminary data.</text>
</comment>
<sequence>MASFATKTKDALVKAVKGPEELQKAQPSDESKGGNNHGTSDGDLSPSSSPECHLRDMLRRFQADASSRRWINPDPRV</sequence>
<name>K0TEV8_THAOC</name>
<gene>
    <name evidence="2" type="ORF">THAOC_00948</name>
</gene>
<dbReference type="AlphaFoldDB" id="K0TEV8"/>
<feature type="region of interest" description="Disordered" evidence="1">
    <location>
        <begin position="1"/>
        <end position="52"/>
    </location>
</feature>
<reference evidence="2 3" key="1">
    <citation type="journal article" date="2012" name="Genome Biol.">
        <title>Genome and low-iron response of an oceanic diatom adapted to chronic iron limitation.</title>
        <authorList>
            <person name="Lommer M."/>
            <person name="Specht M."/>
            <person name="Roy A.S."/>
            <person name="Kraemer L."/>
            <person name="Andreson R."/>
            <person name="Gutowska M.A."/>
            <person name="Wolf J."/>
            <person name="Bergner S.V."/>
            <person name="Schilhabel M.B."/>
            <person name="Klostermeier U.C."/>
            <person name="Beiko R.G."/>
            <person name="Rosenstiel P."/>
            <person name="Hippler M."/>
            <person name="Laroche J."/>
        </authorList>
    </citation>
    <scope>NUCLEOTIDE SEQUENCE [LARGE SCALE GENOMIC DNA]</scope>
    <source>
        <strain evidence="2 3">CCMP1005</strain>
    </source>
</reference>
<accession>K0TEV8</accession>
<feature type="compositionally biased region" description="Basic and acidic residues" evidence="1">
    <location>
        <begin position="7"/>
        <end position="32"/>
    </location>
</feature>
<protein>
    <submittedName>
        <fullName evidence="2">Uncharacterized protein</fullName>
    </submittedName>
</protein>
<evidence type="ECO:0000313" key="3">
    <source>
        <dbReference type="Proteomes" id="UP000266841"/>
    </source>
</evidence>
<evidence type="ECO:0000256" key="1">
    <source>
        <dbReference type="SAM" id="MobiDB-lite"/>
    </source>
</evidence>
<dbReference type="Proteomes" id="UP000266841">
    <property type="component" value="Unassembled WGS sequence"/>
</dbReference>
<organism evidence="2 3">
    <name type="scientific">Thalassiosira oceanica</name>
    <name type="common">Marine diatom</name>
    <dbReference type="NCBI Taxonomy" id="159749"/>
    <lineage>
        <taxon>Eukaryota</taxon>
        <taxon>Sar</taxon>
        <taxon>Stramenopiles</taxon>
        <taxon>Ochrophyta</taxon>
        <taxon>Bacillariophyta</taxon>
        <taxon>Coscinodiscophyceae</taxon>
        <taxon>Thalassiosirophycidae</taxon>
        <taxon>Thalassiosirales</taxon>
        <taxon>Thalassiosiraceae</taxon>
        <taxon>Thalassiosira</taxon>
    </lineage>
</organism>
<proteinExistence type="predicted"/>
<keyword evidence="3" id="KW-1185">Reference proteome</keyword>
<evidence type="ECO:0000313" key="2">
    <source>
        <dbReference type="EMBL" id="EJK77233.1"/>
    </source>
</evidence>
<dbReference type="EMBL" id="AGNL01001139">
    <property type="protein sequence ID" value="EJK77233.1"/>
    <property type="molecule type" value="Genomic_DNA"/>
</dbReference>